<dbReference type="Proteomes" id="UP000027446">
    <property type="component" value="Unassembled WGS sequence"/>
</dbReference>
<feature type="domain" description="Phosphoribulokinase/uridine kinase" evidence="13">
    <location>
        <begin position="395"/>
        <end position="572"/>
    </location>
</feature>
<feature type="transmembrane region" description="Helical" evidence="12">
    <location>
        <begin position="157"/>
        <end position="186"/>
    </location>
</feature>
<dbReference type="InterPro" id="IPR027417">
    <property type="entry name" value="P-loop_NTPase"/>
</dbReference>
<evidence type="ECO:0000256" key="9">
    <source>
        <dbReference type="ARBA" id="ARBA00022840"/>
    </source>
</evidence>
<feature type="transmembrane region" description="Helical" evidence="12">
    <location>
        <begin position="360"/>
        <end position="377"/>
    </location>
</feature>
<evidence type="ECO:0000256" key="6">
    <source>
        <dbReference type="ARBA" id="ARBA00022679"/>
    </source>
</evidence>
<dbReference type="AlphaFoldDB" id="A0A069E9E0"/>
<dbReference type="EMBL" id="ARYH01000001">
    <property type="protein sequence ID" value="KCZ85716.1"/>
    <property type="molecule type" value="Genomic_DNA"/>
</dbReference>
<comment type="caution">
    <text evidence="14">The sequence shown here is derived from an EMBL/GenBank/DDBJ whole genome shotgun (WGS) entry which is preliminary data.</text>
</comment>
<dbReference type="GO" id="GO:0008974">
    <property type="term" value="F:phosphoribulokinase activity"/>
    <property type="evidence" value="ECO:0007669"/>
    <property type="project" value="UniProtKB-EC"/>
</dbReference>
<keyword evidence="9" id="KW-0067">ATP-binding</keyword>
<dbReference type="PATRIC" id="fig|1280949.3.peg.1739"/>
<keyword evidence="4" id="KW-0602">Photosynthesis</keyword>
<evidence type="ECO:0000313" key="14">
    <source>
        <dbReference type="EMBL" id="KCZ85716.1"/>
    </source>
</evidence>
<evidence type="ECO:0000256" key="1">
    <source>
        <dbReference type="ARBA" id="ARBA00005215"/>
    </source>
</evidence>
<reference evidence="14 15" key="1">
    <citation type="journal article" date="2014" name="Antonie Van Leeuwenhoek">
        <title>Hyphomonas beringensis sp. nov. and Hyphomonas chukchiensis sp. nov., isolated from surface seawater of the Bering Sea and Chukchi Sea.</title>
        <authorList>
            <person name="Li C."/>
            <person name="Lai Q."/>
            <person name="Li G."/>
            <person name="Dong C."/>
            <person name="Wang J."/>
            <person name="Liao Y."/>
            <person name="Shao Z."/>
        </authorList>
    </citation>
    <scope>NUCLEOTIDE SEQUENCE [LARGE SCALE GENOMIC DNA]</scope>
    <source>
        <strain evidence="14 15">MHS-3</strain>
    </source>
</reference>
<organism evidence="14 15">
    <name type="scientific">Hyphomonas adhaerens MHS-3</name>
    <dbReference type="NCBI Taxonomy" id="1280949"/>
    <lineage>
        <taxon>Bacteria</taxon>
        <taxon>Pseudomonadati</taxon>
        <taxon>Pseudomonadota</taxon>
        <taxon>Alphaproteobacteria</taxon>
        <taxon>Hyphomonadales</taxon>
        <taxon>Hyphomonadaceae</taxon>
        <taxon>Hyphomonas</taxon>
    </lineage>
</organism>
<comment type="catalytic activity">
    <reaction evidence="11">
        <text>D-ribulose 5-phosphate + ATP = D-ribulose 1,5-bisphosphate + ADP + H(+)</text>
        <dbReference type="Rhea" id="RHEA:19365"/>
        <dbReference type="ChEBI" id="CHEBI:15378"/>
        <dbReference type="ChEBI" id="CHEBI:30616"/>
        <dbReference type="ChEBI" id="CHEBI:57870"/>
        <dbReference type="ChEBI" id="CHEBI:58121"/>
        <dbReference type="ChEBI" id="CHEBI:456216"/>
        <dbReference type="EC" id="2.7.1.19"/>
    </reaction>
</comment>
<keyword evidence="12" id="KW-0812">Transmembrane</keyword>
<feature type="transmembrane region" description="Helical" evidence="12">
    <location>
        <begin position="7"/>
        <end position="26"/>
    </location>
</feature>
<sequence>MKQESPLFLLGLLIRLVLVVAVLPWTQEHWFLPFLTHAPASNSLDLWSDFVASGGASNAFPYGFIYVIAYAPLTVLGNVIAGAAGAKLGLGLTIIALDYAMLRTLQAFGSRALSGKLLLLYWLSPITIYIGYWHGHLDILPTLLLSVSLLLLKQNRLPFSAAFLALAIAAKISMVIAAPLVFAYLWGSPRHHKDTIAYIAQTVLVFLLAFGPSALLPGFQSMALGTPELQKSIALAINYGGGLTLYLLPMVYAGLLLTIWRIRRLSVNGLLCLVGLVFLALYILTPAAPGWALWFTVFLALHTAKSGLRAGMLYLALNISFVALHLLVSTGSRLLIPPYWNLDELSLPAGLVPIGEPTGWIFSLLAVTAVAIAIQMFREQILQENYHLWTRRPFVVGIAGDSGAGKDTLSDLIRDMFGRNASSAISGDDYHSWDRHKPMWRALTHLHPNANDLVRFESDVLALSERQTVRAPHYDHSVGRMTKPHRIEPREFVIVSGLHALYPHTLAQRFDLKIFLDMHEGLRRYFKIRRDVKVRGHAPEKVLRSIEDRYPDSRAYIQPQKQLADIVISLEPVREQDVLDFDLPPEDIALRIRISGRHFDSMRSLARLLISACGLNVIDLVHDDGSFELLIEGTATKGQIGSVVPELTPGMAEHLALNPNWHADQAGLLQLVILSQIDRVRAAAGGRE</sequence>
<dbReference type="Pfam" id="PF00485">
    <property type="entry name" value="PRK"/>
    <property type="match status" value="1"/>
</dbReference>
<proteinExistence type="inferred from homology"/>
<feature type="transmembrane region" description="Helical" evidence="12">
    <location>
        <begin position="239"/>
        <end position="260"/>
    </location>
</feature>
<feature type="transmembrane region" description="Helical" evidence="12">
    <location>
        <begin position="64"/>
        <end position="97"/>
    </location>
</feature>
<accession>A0A069E9E0</accession>
<dbReference type="RefSeq" id="WP_241765330.1">
    <property type="nucleotide sequence ID" value="NZ_ARYH01000001.1"/>
</dbReference>
<dbReference type="eggNOG" id="COG0572">
    <property type="taxonomic scope" value="Bacteria"/>
</dbReference>
<evidence type="ECO:0000256" key="3">
    <source>
        <dbReference type="ARBA" id="ARBA00012042"/>
    </source>
</evidence>
<evidence type="ECO:0000256" key="11">
    <source>
        <dbReference type="ARBA" id="ARBA00047663"/>
    </source>
</evidence>
<gene>
    <name evidence="14" type="ORF">HAD_08525</name>
</gene>
<dbReference type="InterPro" id="IPR006082">
    <property type="entry name" value="PRK"/>
</dbReference>
<dbReference type="PANTHER" id="PTHR10285">
    <property type="entry name" value="URIDINE KINASE"/>
    <property type="match status" value="1"/>
</dbReference>
<feature type="transmembrane region" description="Helical" evidence="12">
    <location>
        <begin position="315"/>
        <end position="340"/>
    </location>
</feature>
<evidence type="ECO:0000256" key="12">
    <source>
        <dbReference type="SAM" id="Phobius"/>
    </source>
</evidence>
<dbReference type="GO" id="GO:0019253">
    <property type="term" value="P:reductive pentose-phosphate cycle"/>
    <property type="evidence" value="ECO:0007669"/>
    <property type="project" value="UniProtKB-KW"/>
</dbReference>
<dbReference type="Gene3D" id="3.40.50.300">
    <property type="entry name" value="P-loop containing nucleotide triphosphate hydrolases"/>
    <property type="match status" value="1"/>
</dbReference>
<keyword evidence="12" id="KW-1133">Transmembrane helix</keyword>
<evidence type="ECO:0000256" key="10">
    <source>
        <dbReference type="ARBA" id="ARBA00031382"/>
    </source>
</evidence>
<keyword evidence="5" id="KW-0113">Calvin cycle</keyword>
<name>A0A069E9E0_9PROT</name>
<evidence type="ECO:0000313" key="15">
    <source>
        <dbReference type="Proteomes" id="UP000027446"/>
    </source>
</evidence>
<dbReference type="STRING" id="1280949.HAD_08525"/>
<protein>
    <recommendedName>
        <fullName evidence="3">phosphoribulokinase</fullName>
        <ecNumber evidence="3">2.7.1.19</ecNumber>
    </recommendedName>
    <alternativeName>
        <fullName evidence="10">Phosphopentokinase</fullName>
    </alternativeName>
</protein>
<keyword evidence="7" id="KW-0547">Nucleotide-binding</keyword>
<evidence type="ECO:0000256" key="8">
    <source>
        <dbReference type="ARBA" id="ARBA00022777"/>
    </source>
</evidence>
<dbReference type="EC" id="2.7.1.19" evidence="3"/>
<evidence type="ECO:0000256" key="5">
    <source>
        <dbReference type="ARBA" id="ARBA00022567"/>
    </source>
</evidence>
<keyword evidence="8 14" id="KW-0418">Kinase</keyword>
<dbReference type="GO" id="GO:0005524">
    <property type="term" value="F:ATP binding"/>
    <property type="evidence" value="ECO:0007669"/>
    <property type="project" value="UniProtKB-KW"/>
</dbReference>
<dbReference type="PRINTS" id="PR00478">
    <property type="entry name" value="PHRIBLKINASE"/>
</dbReference>
<dbReference type="SUPFAM" id="SSF52540">
    <property type="entry name" value="P-loop containing nucleoside triphosphate hydrolases"/>
    <property type="match status" value="1"/>
</dbReference>
<evidence type="ECO:0000259" key="13">
    <source>
        <dbReference type="Pfam" id="PF00485"/>
    </source>
</evidence>
<keyword evidence="12" id="KW-0472">Membrane</keyword>
<evidence type="ECO:0000256" key="7">
    <source>
        <dbReference type="ARBA" id="ARBA00022741"/>
    </source>
</evidence>
<dbReference type="InterPro" id="IPR006083">
    <property type="entry name" value="PRK/URK"/>
</dbReference>
<evidence type="ECO:0000256" key="4">
    <source>
        <dbReference type="ARBA" id="ARBA00022531"/>
    </source>
</evidence>
<keyword evidence="15" id="KW-1185">Reference proteome</keyword>
<comment type="pathway">
    <text evidence="1">Carbohydrate biosynthesis; Calvin cycle.</text>
</comment>
<keyword evidence="6" id="KW-0808">Transferase</keyword>
<comment type="similarity">
    <text evidence="2">Belongs to the phosphoribulokinase family.</text>
</comment>
<feature type="transmembrane region" description="Helical" evidence="12">
    <location>
        <begin position="198"/>
        <end position="219"/>
    </location>
</feature>
<evidence type="ECO:0000256" key="2">
    <source>
        <dbReference type="ARBA" id="ARBA00009719"/>
    </source>
</evidence>